<dbReference type="Pfam" id="PF00134">
    <property type="entry name" value="Cyclin_N"/>
    <property type="match status" value="1"/>
</dbReference>
<dbReference type="EMBL" id="CAJMXA010001267">
    <property type="protein sequence ID" value="CAE6456552.1"/>
    <property type="molecule type" value="Genomic_DNA"/>
</dbReference>
<protein>
    <recommendedName>
        <fullName evidence="2">Cyclin N-terminal domain-containing protein</fullName>
    </recommendedName>
</protein>
<proteinExistence type="predicted"/>
<feature type="compositionally biased region" description="Polar residues" evidence="1">
    <location>
        <begin position="208"/>
        <end position="219"/>
    </location>
</feature>
<name>A0A8H3BFP6_9AGAM</name>
<feature type="compositionally biased region" description="Basic and acidic residues" evidence="1">
    <location>
        <begin position="220"/>
        <end position="230"/>
    </location>
</feature>
<organism evidence="3 4">
    <name type="scientific">Rhizoctonia solani</name>
    <dbReference type="NCBI Taxonomy" id="456999"/>
    <lineage>
        <taxon>Eukaryota</taxon>
        <taxon>Fungi</taxon>
        <taxon>Dikarya</taxon>
        <taxon>Basidiomycota</taxon>
        <taxon>Agaricomycotina</taxon>
        <taxon>Agaricomycetes</taxon>
        <taxon>Cantharellales</taxon>
        <taxon>Ceratobasidiaceae</taxon>
        <taxon>Rhizoctonia</taxon>
    </lineage>
</organism>
<feature type="region of interest" description="Disordered" evidence="1">
    <location>
        <begin position="207"/>
        <end position="230"/>
    </location>
</feature>
<feature type="domain" description="Cyclin N-terminal" evidence="2">
    <location>
        <begin position="464"/>
        <end position="569"/>
    </location>
</feature>
<dbReference type="Proteomes" id="UP000663853">
    <property type="component" value="Unassembled WGS sequence"/>
</dbReference>
<evidence type="ECO:0000313" key="4">
    <source>
        <dbReference type="Proteomes" id="UP000663853"/>
    </source>
</evidence>
<reference evidence="3" key="1">
    <citation type="submission" date="2021-01" db="EMBL/GenBank/DDBJ databases">
        <authorList>
            <person name="Kaushik A."/>
        </authorList>
    </citation>
    <scope>NUCLEOTIDE SEQUENCE</scope>
    <source>
        <strain evidence="3">AG6-10EEA</strain>
    </source>
</reference>
<dbReference type="SUPFAM" id="SSF47954">
    <property type="entry name" value="Cyclin-like"/>
    <property type="match status" value="2"/>
</dbReference>
<accession>A0A8H3BFP6</accession>
<evidence type="ECO:0000259" key="2">
    <source>
        <dbReference type="Pfam" id="PF00134"/>
    </source>
</evidence>
<feature type="compositionally biased region" description="Pro residues" evidence="1">
    <location>
        <begin position="45"/>
        <end position="54"/>
    </location>
</feature>
<dbReference type="InterPro" id="IPR036915">
    <property type="entry name" value="Cyclin-like_sf"/>
</dbReference>
<comment type="caution">
    <text evidence="3">The sequence shown here is derived from an EMBL/GenBank/DDBJ whole genome shotgun (WGS) entry which is preliminary data.</text>
</comment>
<feature type="compositionally biased region" description="Acidic residues" evidence="1">
    <location>
        <begin position="261"/>
        <end position="272"/>
    </location>
</feature>
<dbReference type="AlphaFoldDB" id="A0A8H3BFP6"/>
<feature type="region of interest" description="Disordered" evidence="1">
    <location>
        <begin position="1"/>
        <end position="54"/>
    </location>
</feature>
<dbReference type="Gene3D" id="1.10.472.10">
    <property type="entry name" value="Cyclin-like"/>
    <property type="match status" value="2"/>
</dbReference>
<gene>
    <name evidence="3" type="ORF">RDB_LOCUS56198</name>
</gene>
<sequence>MKSLITDSLLRPQLAPSDAPNSNLRPLTPPPPPSPTNLKLLPKSRVPPRPKPPIPSEFFVYPKRSWRSMTKEQVRMHILDRYGARQRYIAAYKEWEEKHSKWAFGIYHLVRAVTKPQRREMQAEVEYARDPSAEDAQEAGVSTTTVTDVIGDLDVDFETALTALQDGAEIDELDRVRRWWIQVTRHHRSEKKNVCISTPLLPILDRQGNGSFGSRGSDSQGRHGTPDVDLPHQAARKIHSSMSSCVPPKLLPGQEQSFMSESEEDDDEEEEEKGSCPSWRIYSDQCTCGYAGCHCRSWMRWWNKTFQMLKYVEYVDIPVSTSGVSGMPGPTDGLLGGPPTRYTRVTVGGRYDLVEREPTVRSLRKPKSPKSKKRAWSFKELIKHQKNFTPLYYTRLAIEQQGHRVHEDAGTLGVQSSPKHIFKMHLTDLEPNPKIPAEYIQASIPAISRTTSICIPKSVVADPQWPLRNRALQCVAYNQYTYRLPSEIFFSAINLLDRYAGRHTWPAHLNGAQWDLVGFACLWLAWKYEDHTSVPPLDDLIAHSEQPRRNRVEVIFAEWVVRNTIGLDLSYTSPLTLMRLGLSACQCTRETKYVARFLADVSATVRHLARCPPSKIGPAAAWLAFILTDASLPDHAHTYINRDKAANYETAAYLIMGVLNMPRPIEKPREQALFYKWTLPIVNDIAGWCQRTLDSVWPHRTNDGSLPYFGERLLELRAVARSQPFELGPGPSPGHTLFEE</sequence>
<dbReference type="InterPro" id="IPR006671">
    <property type="entry name" value="Cyclin_N"/>
</dbReference>
<feature type="region of interest" description="Disordered" evidence="1">
    <location>
        <begin position="242"/>
        <end position="276"/>
    </location>
</feature>
<evidence type="ECO:0000313" key="3">
    <source>
        <dbReference type="EMBL" id="CAE6456552.1"/>
    </source>
</evidence>
<evidence type="ECO:0000256" key="1">
    <source>
        <dbReference type="SAM" id="MobiDB-lite"/>
    </source>
</evidence>